<feature type="compositionally biased region" description="Basic residues" evidence="1">
    <location>
        <begin position="91"/>
        <end position="109"/>
    </location>
</feature>
<evidence type="ECO:0000259" key="2">
    <source>
        <dbReference type="Pfam" id="PF14864"/>
    </source>
</evidence>
<proteinExistence type="predicted"/>
<dbReference type="InterPro" id="IPR029229">
    <property type="entry name" value="Alkyl_sulf_C"/>
</dbReference>
<dbReference type="InterPro" id="IPR036527">
    <property type="entry name" value="SCP2_sterol-bd_dom_sf"/>
</dbReference>
<dbReference type="Proteomes" id="UP000306740">
    <property type="component" value="Unassembled WGS sequence"/>
</dbReference>
<evidence type="ECO:0000313" key="3">
    <source>
        <dbReference type="EMBL" id="TNC45947.1"/>
    </source>
</evidence>
<dbReference type="Gene3D" id="3.30.1050.10">
    <property type="entry name" value="SCP2 sterol-binding domain"/>
    <property type="match status" value="1"/>
</dbReference>
<feature type="compositionally biased region" description="Basic residues" evidence="1">
    <location>
        <begin position="1"/>
        <end position="17"/>
    </location>
</feature>
<feature type="compositionally biased region" description="Basic residues" evidence="1">
    <location>
        <begin position="64"/>
        <end position="80"/>
    </location>
</feature>
<dbReference type="Pfam" id="PF14864">
    <property type="entry name" value="Alkyl_sulf_C"/>
    <property type="match status" value="1"/>
</dbReference>
<gene>
    <name evidence="4" type="ORF">FHE65_04720</name>
    <name evidence="3" type="ORF">FHE65_14190</name>
</gene>
<evidence type="ECO:0000313" key="4">
    <source>
        <dbReference type="EMBL" id="TNC49704.1"/>
    </source>
</evidence>
<comment type="caution">
    <text evidence="4">The sequence shown here is derived from an EMBL/GenBank/DDBJ whole genome shotgun (WGS) entry which is preliminary data.</text>
</comment>
<evidence type="ECO:0000256" key="1">
    <source>
        <dbReference type="SAM" id="MobiDB-lite"/>
    </source>
</evidence>
<reference evidence="4 5" key="1">
    <citation type="submission" date="2019-05" db="EMBL/GenBank/DDBJ databases">
        <title>Mumia sp. nov., isolated from the intestinal contents of plateau pika (Ochotona curzoniae) in the Qinghai-Tibet plateau of China.</title>
        <authorList>
            <person name="Tian Z."/>
        </authorList>
    </citation>
    <scope>NUCLEOTIDE SEQUENCE [LARGE SCALE GENOMIC DNA]</scope>
    <source>
        <strain evidence="5">527</strain>
        <strain evidence="4">Z527</strain>
    </source>
</reference>
<name>A0A5C4MUT1_9ACTN</name>
<feature type="domain" description="Alkyl sulfatase C-terminal" evidence="2">
    <location>
        <begin position="119"/>
        <end position="182"/>
    </location>
</feature>
<feature type="compositionally biased region" description="Basic and acidic residues" evidence="1">
    <location>
        <begin position="81"/>
        <end position="90"/>
    </location>
</feature>
<organism evidence="4 5">
    <name type="scientific">Mumia zhuanghuii</name>
    <dbReference type="NCBI Taxonomy" id="2585211"/>
    <lineage>
        <taxon>Bacteria</taxon>
        <taxon>Bacillati</taxon>
        <taxon>Actinomycetota</taxon>
        <taxon>Actinomycetes</taxon>
        <taxon>Propionibacteriales</taxon>
        <taxon>Nocardioidaceae</taxon>
        <taxon>Mumia</taxon>
    </lineage>
</organism>
<sequence>MHAQRPRRGPPARRRARSAWDLPPRHDIGAEGPGVRFGPRPPRSPLRGDVTGRAGTDRECIHDVHRRPPRLRQCRPRVRRHDLTADDQGRRGQRRVRRERARLRHRRDARHGPPEPLAALVHFPTTRDLPAALTLRLTRAQLLGLLGSGALDGVDMEGDTSVITRLLALTDAPDPLFHLVEP</sequence>
<protein>
    <recommendedName>
        <fullName evidence="2">Alkyl sulfatase C-terminal domain-containing protein</fullName>
    </recommendedName>
</protein>
<feature type="region of interest" description="Disordered" evidence="1">
    <location>
        <begin position="1"/>
        <end position="117"/>
    </location>
</feature>
<dbReference type="AlphaFoldDB" id="A0A5C4MUT1"/>
<evidence type="ECO:0000313" key="5">
    <source>
        <dbReference type="Proteomes" id="UP000306740"/>
    </source>
</evidence>
<dbReference type="EMBL" id="VDFR01000021">
    <property type="protein sequence ID" value="TNC49704.1"/>
    <property type="molecule type" value="Genomic_DNA"/>
</dbReference>
<accession>A0A5C4MUT1</accession>
<dbReference type="EMBL" id="VDFR01000064">
    <property type="protein sequence ID" value="TNC45947.1"/>
    <property type="molecule type" value="Genomic_DNA"/>
</dbReference>